<keyword evidence="3" id="KW-1185">Reference proteome</keyword>
<gene>
    <name evidence="2" type="ORF">SAMN00790413_04184</name>
</gene>
<dbReference type="RefSeq" id="WP_084046316.1">
    <property type="nucleotide sequence ID" value="NZ_FWWU01000006.1"/>
</dbReference>
<evidence type="ECO:0000313" key="3">
    <source>
        <dbReference type="Proteomes" id="UP000192582"/>
    </source>
</evidence>
<sequence length="288" mass="30155">MTKTNAARHLLTLALTAALTAPALAHAGHTHGQAPVQVQAQDHKFATPAGVTTGWTTFELKNTGQEPHHMQLVRLPGGMTQADFLAKLRENEGAALAGVEMVGGVGMLLPGQAQRVTVNLAEPGTYLELCFVPDAKGVPHLALGMVQSFQVTTGAAQAQPPKADLKVKLVDYGFELPKGVAITEGPQVWEVTNAGPEGHEMLVFRIAPGKTMADVAAYMQKPEGPMPIIPAGGAQAVTKGRTSYAHLNLAPGDYILLCGVPSPSHQGAPHAALGMIRPFKVVAKTAQK</sequence>
<dbReference type="Gene3D" id="2.60.40.420">
    <property type="entry name" value="Cupredoxins - blue copper proteins"/>
    <property type="match status" value="1"/>
</dbReference>
<evidence type="ECO:0000313" key="2">
    <source>
        <dbReference type="EMBL" id="SMB82905.1"/>
    </source>
</evidence>
<reference evidence="2 3" key="1">
    <citation type="submission" date="2017-04" db="EMBL/GenBank/DDBJ databases">
        <authorList>
            <person name="Afonso C.L."/>
            <person name="Miller P.J."/>
            <person name="Scott M.A."/>
            <person name="Spackman E."/>
            <person name="Goraichik I."/>
            <person name="Dimitrov K.M."/>
            <person name="Suarez D.L."/>
            <person name="Swayne D.E."/>
        </authorList>
    </citation>
    <scope>NUCLEOTIDE SEQUENCE [LARGE SCALE GENOMIC DNA]</scope>
    <source>
        <strain evidence="2 3">KR-140</strain>
    </source>
</reference>
<protein>
    <recommendedName>
        <fullName evidence="4">Plastocyanin</fullName>
    </recommendedName>
</protein>
<dbReference type="InterPro" id="IPR008972">
    <property type="entry name" value="Cupredoxin"/>
</dbReference>
<name>A0A1W1UP53_9DEIO</name>
<proteinExistence type="predicted"/>
<feature type="chain" id="PRO_5012822715" description="Plastocyanin" evidence="1">
    <location>
        <begin position="28"/>
        <end position="288"/>
    </location>
</feature>
<evidence type="ECO:0008006" key="4">
    <source>
        <dbReference type="Google" id="ProtNLM"/>
    </source>
</evidence>
<feature type="signal peptide" evidence="1">
    <location>
        <begin position="1"/>
        <end position="27"/>
    </location>
</feature>
<dbReference type="Proteomes" id="UP000192582">
    <property type="component" value="Unassembled WGS sequence"/>
</dbReference>
<dbReference type="OrthoDB" id="162678at2"/>
<dbReference type="EMBL" id="FWWU01000006">
    <property type="protein sequence ID" value="SMB82905.1"/>
    <property type="molecule type" value="Genomic_DNA"/>
</dbReference>
<dbReference type="AlphaFoldDB" id="A0A1W1UP53"/>
<dbReference type="SUPFAM" id="SSF49503">
    <property type="entry name" value="Cupredoxins"/>
    <property type="match status" value="1"/>
</dbReference>
<organism evidence="2 3">
    <name type="scientific">Deinococcus hopiensis KR-140</name>
    <dbReference type="NCBI Taxonomy" id="695939"/>
    <lineage>
        <taxon>Bacteria</taxon>
        <taxon>Thermotogati</taxon>
        <taxon>Deinococcota</taxon>
        <taxon>Deinococci</taxon>
        <taxon>Deinococcales</taxon>
        <taxon>Deinococcaceae</taxon>
        <taxon>Deinococcus</taxon>
    </lineage>
</organism>
<accession>A0A1W1UP53</accession>
<evidence type="ECO:0000256" key="1">
    <source>
        <dbReference type="SAM" id="SignalP"/>
    </source>
</evidence>
<keyword evidence="1" id="KW-0732">Signal</keyword>